<dbReference type="PROSITE" id="PS50893">
    <property type="entry name" value="ABC_TRANSPORTER_2"/>
    <property type="match status" value="1"/>
</dbReference>
<comment type="similarity">
    <text evidence="2">Belongs to the ABC transporter superfamily.</text>
</comment>
<dbReference type="InterPro" id="IPR050763">
    <property type="entry name" value="ABC_transporter_ATP-binding"/>
</dbReference>
<evidence type="ECO:0000256" key="4">
    <source>
        <dbReference type="ARBA" id="ARBA00022741"/>
    </source>
</evidence>
<dbReference type="RefSeq" id="WP_246285989.1">
    <property type="nucleotide sequence ID" value="NZ_BAABLC010000001.1"/>
</dbReference>
<keyword evidence="4" id="KW-0547">Nucleotide-binding</keyword>
<dbReference type="Gene3D" id="3.40.50.300">
    <property type="entry name" value="P-loop containing nucleotide triphosphate hydrolases"/>
    <property type="match status" value="1"/>
</dbReference>
<keyword evidence="9" id="KW-1185">Reference proteome</keyword>
<accession>A0A7Y9JMQ6</accession>
<name>A0A7Y9JMQ6_9MICO</name>
<keyword evidence="3" id="KW-0813">Transport</keyword>
<dbReference type="GO" id="GO:0005886">
    <property type="term" value="C:plasma membrane"/>
    <property type="evidence" value="ECO:0007669"/>
    <property type="project" value="UniProtKB-SubCell"/>
</dbReference>
<evidence type="ECO:0000256" key="2">
    <source>
        <dbReference type="ARBA" id="ARBA00005417"/>
    </source>
</evidence>
<dbReference type="Pfam" id="PF13732">
    <property type="entry name" value="DrrA1-3_C"/>
    <property type="match status" value="1"/>
</dbReference>
<dbReference type="SMART" id="SM00382">
    <property type="entry name" value="AAA"/>
    <property type="match status" value="1"/>
</dbReference>
<comment type="subcellular location">
    <subcellularLocation>
        <location evidence="1">Cell membrane</location>
        <topology evidence="1">Peripheral membrane protein</topology>
    </subcellularLocation>
</comment>
<dbReference type="InterPro" id="IPR003439">
    <property type="entry name" value="ABC_transporter-like_ATP-bd"/>
</dbReference>
<comment type="caution">
    <text evidence="8">The sequence shown here is derived from an EMBL/GenBank/DDBJ whole genome shotgun (WGS) entry which is preliminary data.</text>
</comment>
<dbReference type="PANTHER" id="PTHR42711">
    <property type="entry name" value="ABC TRANSPORTER ATP-BINDING PROTEIN"/>
    <property type="match status" value="1"/>
</dbReference>
<evidence type="ECO:0000313" key="9">
    <source>
        <dbReference type="Proteomes" id="UP000552045"/>
    </source>
</evidence>
<dbReference type="Proteomes" id="UP000552045">
    <property type="component" value="Unassembled WGS sequence"/>
</dbReference>
<evidence type="ECO:0000256" key="3">
    <source>
        <dbReference type="ARBA" id="ARBA00022448"/>
    </source>
</evidence>
<sequence length="298" mass="31854">MTTGLLDLSGITKSYGSRRVLDDITFSVSPGRLTGFVGGNGAGKTTTMRIVLGVLDADGGSVSLDGARVTTADRRRFGYMPEERGLYPKMKVLEQVVYLARLHGFGRAEATERATGLLTELGLGERLDDKIESLSLGNQQRAQIAAALVHEPEVLILDEPFSGLDPLAVDVVAGVLQARAAQGASIIFSSHQLDVVERLCDDLIIIAGGTIRAAGSRDAMRAEHSTLRYELSGSTDAGWVRDEAGVEVIDFEGGTAVFDADSPETAQRILRSALDRGEVTTFAPQHPSLAQIFKEVIQ</sequence>
<dbReference type="Pfam" id="PF00005">
    <property type="entry name" value="ABC_tran"/>
    <property type="match status" value="1"/>
</dbReference>
<evidence type="ECO:0000256" key="6">
    <source>
        <dbReference type="ARBA" id="ARBA00023251"/>
    </source>
</evidence>
<evidence type="ECO:0000259" key="7">
    <source>
        <dbReference type="PROSITE" id="PS50893"/>
    </source>
</evidence>
<feature type="domain" description="ABC transporter" evidence="7">
    <location>
        <begin position="6"/>
        <end position="233"/>
    </location>
</feature>
<evidence type="ECO:0000256" key="5">
    <source>
        <dbReference type="ARBA" id="ARBA00022840"/>
    </source>
</evidence>
<dbReference type="InterPro" id="IPR003593">
    <property type="entry name" value="AAA+_ATPase"/>
</dbReference>
<dbReference type="GO" id="GO:0005524">
    <property type="term" value="F:ATP binding"/>
    <property type="evidence" value="ECO:0007669"/>
    <property type="project" value="UniProtKB-KW"/>
</dbReference>
<dbReference type="EMBL" id="JACCBH010000001">
    <property type="protein sequence ID" value="NYD54276.1"/>
    <property type="molecule type" value="Genomic_DNA"/>
</dbReference>
<gene>
    <name evidence="8" type="ORF">BKA02_001331</name>
</gene>
<proteinExistence type="inferred from homology"/>
<dbReference type="InterPro" id="IPR025302">
    <property type="entry name" value="DrrA1/2-like_C"/>
</dbReference>
<evidence type="ECO:0000256" key="1">
    <source>
        <dbReference type="ARBA" id="ARBA00004202"/>
    </source>
</evidence>
<dbReference type="GO" id="GO:0016887">
    <property type="term" value="F:ATP hydrolysis activity"/>
    <property type="evidence" value="ECO:0007669"/>
    <property type="project" value="InterPro"/>
</dbReference>
<dbReference type="PANTHER" id="PTHR42711:SF5">
    <property type="entry name" value="ABC TRANSPORTER ATP-BINDING PROTEIN NATA"/>
    <property type="match status" value="1"/>
</dbReference>
<keyword evidence="5 8" id="KW-0067">ATP-binding</keyword>
<dbReference type="PROSITE" id="PS00211">
    <property type="entry name" value="ABC_TRANSPORTER_1"/>
    <property type="match status" value="1"/>
</dbReference>
<dbReference type="AlphaFoldDB" id="A0A7Y9JMQ6"/>
<dbReference type="SUPFAM" id="SSF52540">
    <property type="entry name" value="P-loop containing nucleoside triphosphate hydrolases"/>
    <property type="match status" value="1"/>
</dbReference>
<organism evidence="8 9">
    <name type="scientific">Microbacterium pseudoresistens</name>
    <dbReference type="NCBI Taxonomy" id="640634"/>
    <lineage>
        <taxon>Bacteria</taxon>
        <taxon>Bacillati</taxon>
        <taxon>Actinomycetota</taxon>
        <taxon>Actinomycetes</taxon>
        <taxon>Micrococcales</taxon>
        <taxon>Microbacteriaceae</taxon>
        <taxon>Microbacterium</taxon>
    </lineage>
</organism>
<reference evidence="8 9" key="1">
    <citation type="submission" date="2020-07" db="EMBL/GenBank/DDBJ databases">
        <title>Sequencing the genomes of 1000 actinobacteria strains.</title>
        <authorList>
            <person name="Klenk H.-P."/>
        </authorList>
    </citation>
    <scope>NUCLEOTIDE SEQUENCE [LARGE SCALE GENOMIC DNA]</scope>
    <source>
        <strain evidence="8 9">DSM 22185</strain>
    </source>
</reference>
<dbReference type="InterPro" id="IPR017871">
    <property type="entry name" value="ABC_transporter-like_CS"/>
</dbReference>
<evidence type="ECO:0000313" key="8">
    <source>
        <dbReference type="EMBL" id="NYD54276.1"/>
    </source>
</evidence>
<protein>
    <submittedName>
        <fullName evidence="8">ABC-2 type transport system ATP-binding protein</fullName>
    </submittedName>
</protein>
<dbReference type="InterPro" id="IPR027417">
    <property type="entry name" value="P-loop_NTPase"/>
</dbReference>
<dbReference type="GO" id="GO:0046677">
    <property type="term" value="P:response to antibiotic"/>
    <property type="evidence" value="ECO:0007669"/>
    <property type="project" value="UniProtKB-KW"/>
</dbReference>
<keyword evidence="6" id="KW-0046">Antibiotic resistance</keyword>